<evidence type="ECO:0000313" key="4">
    <source>
        <dbReference type="EMBL" id="ALS22796.1"/>
    </source>
</evidence>
<feature type="coiled-coil region" evidence="1">
    <location>
        <begin position="167"/>
        <end position="197"/>
    </location>
</feature>
<dbReference type="KEGG" id="pnp:IJ22_24230"/>
<reference evidence="4 5" key="2">
    <citation type="journal article" date="2016" name="Genome Announc.">
        <title>Complete Genome Sequences of Two Interactive Moderate Thermophiles, Paenibacillus napthalenovorans 32O-Y and Paenibacillus sp. 32O-W.</title>
        <authorList>
            <person name="Butler R.R.III."/>
            <person name="Wang J."/>
            <person name="Stark B.C."/>
            <person name="Pombert J.F."/>
        </authorList>
    </citation>
    <scope>NUCLEOTIDE SEQUENCE [LARGE SCALE GENOMIC DNA]</scope>
    <source>
        <strain evidence="4 5">32O-Y</strain>
    </source>
</reference>
<dbReference type="Gene3D" id="1.10.287.4300">
    <property type="entry name" value="Stage III sporulation protein AH-like"/>
    <property type="match status" value="1"/>
</dbReference>
<dbReference type="OrthoDB" id="2604916at2"/>
<keyword evidence="1" id="KW-0175">Coiled coil</keyword>
<dbReference type="RefSeq" id="WP_062408936.1">
    <property type="nucleotide sequence ID" value="NZ_CP013652.1"/>
</dbReference>
<organism evidence="4 5">
    <name type="scientific">Paenibacillus naphthalenovorans</name>
    <dbReference type="NCBI Taxonomy" id="162209"/>
    <lineage>
        <taxon>Bacteria</taxon>
        <taxon>Bacillati</taxon>
        <taxon>Bacillota</taxon>
        <taxon>Bacilli</taxon>
        <taxon>Bacillales</taxon>
        <taxon>Paenibacillaceae</taxon>
        <taxon>Paenibacillus</taxon>
    </lineage>
</organism>
<sequence>MNSKRQTIWLVSMLSLMVVLSAYYLFTEDVSQLELNTASSTQSKEVIINAGQLDGLPQGAANGQTAPKQSDQQPGAEEGTKTETDPKSSSTSTETPSTEKPESGADPTTAQPVSKNEAAAGDQNARVLEQIQAQATSGSDYFVNLQMKRDEALSKQVESLMTILADTKQTQEAAAKAQTELQKLQDIETKITSLEENLMKEYPQAVITQEGERWKVTVQANKLERSQAVSIADQVMKELGIIPDHIAIQYKP</sequence>
<evidence type="ECO:0000256" key="1">
    <source>
        <dbReference type="SAM" id="Coils"/>
    </source>
</evidence>
<gene>
    <name evidence="4" type="ORF">IJ22_24230</name>
</gene>
<proteinExistence type="predicted"/>
<feature type="transmembrane region" description="Helical" evidence="3">
    <location>
        <begin position="7"/>
        <end position="26"/>
    </location>
</feature>
<dbReference type="EMBL" id="CP013652">
    <property type="protein sequence ID" value="ALS22796.1"/>
    <property type="molecule type" value="Genomic_DNA"/>
</dbReference>
<reference evidence="5" key="1">
    <citation type="submission" date="2015-12" db="EMBL/GenBank/DDBJ databases">
        <title>Complete genome sequences of two moderately thermophilic Paenibacillus species.</title>
        <authorList>
            <person name="Butler R.III."/>
            <person name="Wang J."/>
            <person name="Stark B.C."/>
            <person name="Pombert J.-F."/>
        </authorList>
    </citation>
    <scope>NUCLEOTIDE SEQUENCE [LARGE SCALE GENOMIC DNA]</scope>
    <source>
        <strain evidence="5">32O-Y</strain>
    </source>
</reference>
<feature type="compositionally biased region" description="Low complexity" evidence="2">
    <location>
        <begin position="87"/>
        <end position="96"/>
    </location>
</feature>
<keyword evidence="3" id="KW-0812">Transmembrane</keyword>
<accession>A0A0U2UI05</accession>
<dbReference type="Proteomes" id="UP000061660">
    <property type="component" value="Chromosome"/>
</dbReference>
<keyword evidence="3" id="KW-0472">Membrane</keyword>
<dbReference type="STRING" id="162209.IJ22_24230"/>
<evidence type="ECO:0000256" key="3">
    <source>
        <dbReference type="SAM" id="Phobius"/>
    </source>
</evidence>
<evidence type="ECO:0000256" key="2">
    <source>
        <dbReference type="SAM" id="MobiDB-lite"/>
    </source>
</evidence>
<dbReference type="InterPro" id="IPR024232">
    <property type="entry name" value="SpoIIIAH"/>
</dbReference>
<dbReference type="AlphaFoldDB" id="A0A0U2UI05"/>
<feature type="compositionally biased region" description="Polar residues" evidence="2">
    <location>
        <begin position="61"/>
        <end position="73"/>
    </location>
</feature>
<dbReference type="Pfam" id="PF12685">
    <property type="entry name" value="SpoIIIAH"/>
    <property type="match status" value="1"/>
</dbReference>
<protein>
    <submittedName>
        <fullName evidence="4">Stage III sporulation protein AH</fullName>
    </submittedName>
</protein>
<keyword evidence="3" id="KW-1133">Transmembrane helix</keyword>
<dbReference type="PATRIC" id="fig|162209.4.peg.2575"/>
<dbReference type="InterPro" id="IPR038503">
    <property type="entry name" value="SpoIIIAH_sf"/>
</dbReference>
<keyword evidence="5" id="KW-1185">Reference proteome</keyword>
<evidence type="ECO:0000313" key="5">
    <source>
        <dbReference type="Proteomes" id="UP000061660"/>
    </source>
</evidence>
<name>A0A0U2UI05_9BACL</name>
<feature type="region of interest" description="Disordered" evidence="2">
    <location>
        <begin position="54"/>
        <end position="122"/>
    </location>
</feature>